<evidence type="ECO:0000313" key="4">
    <source>
        <dbReference type="EMBL" id="QOV90087.1"/>
    </source>
</evidence>
<dbReference type="RefSeq" id="WP_206293158.1">
    <property type="nucleotide sequence ID" value="NZ_CP063458.1"/>
</dbReference>
<feature type="compositionally biased region" description="Polar residues" evidence="1">
    <location>
        <begin position="250"/>
        <end position="260"/>
    </location>
</feature>
<evidence type="ECO:0000259" key="3">
    <source>
        <dbReference type="PROSITE" id="PS50006"/>
    </source>
</evidence>
<evidence type="ECO:0000313" key="5">
    <source>
        <dbReference type="Proteomes" id="UP000593765"/>
    </source>
</evidence>
<dbReference type="AlphaFoldDB" id="A0A7M2WX29"/>
<evidence type="ECO:0000256" key="1">
    <source>
        <dbReference type="SAM" id="MobiDB-lite"/>
    </source>
</evidence>
<dbReference type="SUPFAM" id="SSF49879">
    <property type="entry name" value="SMAD/FHA domain"/>
    <property type="match status" value="1"/>
</dbReference>
<keyword evidence="5" id="KW-1185">Reference proteome</keyword>
<protein>
    <submittedName>
        <fullName evidence="4">FHA domain-containing protein</fullName>
    </submittedName>
</protein>
<proteinExistence type="predicted"/>
<keyword evidence="2" id="KW-1133">Transmembrane helix</keyword>
<dbReference type="EMBL" id="CP063458">
    <property type="protein sequence ID" value="QOV90087.1"/>
    <property type="molecule type" value="Genomic_DNA"/>
</dbReference>
<dbReference type="Proteomes" id="UP000593765">
    <property type="component" value="Chromosome"/>
</dbReference>
<feature type="region of interest" description="Disordered" evidence="1">
    <location>
        <begin position="250"/>
        <end position="383"/>
    </location>
</feature>
<dbReference type="Pfam" id="PF00498">
    <property type="entry name" value="FHA"/>
    <property type="match status" value="1"/>
</dbReference>
<sequence length="548" mass="59277">MGLQIRVRHALGERVLELPDRTVDEPVVVGRASSAEVQVPWVTVAPKHCVLFIHEGHWAVQDLGAGAGTFVNREQVVGARLLQIGDMIQVGPEAGAPTIEVDPAAAAEGRTGYAGTGLPHMQQQAVASGYGSYQASGSYGRPGYAGAYNGGHHGSHGEAPPQYAPAVAEAPASSDEISFAAASTPTYSSYRKPRSNNGGMITVMVIAVILIGGFVGFVLYRQSNEPKVIVQKQPDVTIVKSSKQQGLFEGLNTSDTTLDNLGQKGKNPKNTVAAVPSGTKPKGSATVDPRKENPNSTPSSTDRPPRPLESQTVTPGMEPKEPPKKTTEEPGMDPIKKPAAGTGAEPGMDPIKKPAAGDTEPGMDPIKKPEPAKPTGPDAENLDPAMAASWDAMKTLAENPGKESFAVLRFEDFRRLNPGKFDKELDEFIDRKMDRIWWERIDQLFRKIKKLGTDIDKTQNEVFDENNLDIKKQKLAAIKTMKSDLETSTKTLRENMGYGEAEPPNLSSSAELTALAQKRDKGKYEGWKKATLFYIKSNQGRLQWMNEI</sequence>
<dbReference type="SMART" id="SM00240">
    <property type="entry name" value="FHA"/>
    <property type="match status" value="1"/>
</dbReference>
<dbReference type="InterPro" id="IPR000253">
    <property type="entry name" value="FHA_dom"/>
</dbReference>
<feature type="compositionally biased region" description="Basic and acidic residues" evidence="1">
    <location>
        <begin position="318"/>
        <end position="328"/>
    </location>
</feature>
<dbReference type="PROSITE" id="PS50006">
    <property type="entry name" value="FHA_DOMAIN"/>
    <property type="match status" value="1"/>
</dbReference>
<evidence type="ECO:0000256" key="2">
    <source>
        <dbReference type="SAM" id="Phobius"/>
    </source>
</evidence>
<accession>A0A7M2WX29</accession>
<keyword evidence="2" id="KW-0812">Transmembrane</keyword>
<name>A0A7M2WX29_9BACT</name>
<feature type="domain" description="FHA" evidence="3">
    <location>
        <begin position="27"/>
        <end position="76"/>
    </location>
</feature>
<gene>
    <name evidence="4" type="ORF">IPV69_01565</name>
</gene>
<feature type="transmembrane region" description="Helical" evidence="2">
    <location>
        <begin position="199"/>
        <end position="220"/>
    </location>
</feature>
<organism evidence="4 5">
    <name type="scientific">Humisphaera borealis</name>
    <dbReference type="NCBI Taxonomy" id="2807512"/>
    <lineage>
        <taxon>Bacteria</taxon>
        <taxon>Pseudomonadati</taxon>
        <taxon>Planctomycetota</taxon>
        <taxon>Phycisphaerae</taxon>
        <taxon>Tepidisphaerales</taxon>
        <taxon>Tepidisphaeraceae</taxon>
        <taxon>Humisphaera</taxon>
    </lineage>
</organism>
<keyword evidence="2" id="KW-0472">Membrane</keyword>
<dbReference type="CDD" id="cd00060">
    <property type="entry name" value="FHA"/>
    <property type="match status" value="1"/>
</dbReference>
<dbReference type="KEGG" id="hbs:IPV69_01565"/>
<reference evidence="4 5" key="1">
    <citation type="submission" date="2020-10" db="EMBL/GenBank/DDBJ databases">
        <title>Wide distribution of Phycisphaera-like planctomycetes from WD2101 soil group in peatlands and genome analysis of the first cultivated representative.</title>
        <authorList>
            <person name="Dedysh S.N."/>
            <person name="Beletsky A.V."/>
            <person name="Ivanova A."/>
            <person name="Kulichevskaya I.S."/>
            <person name="Suzina N.E."/>
            <person name="Philippov D.A."/>
            <person name="Rakitin A.L."/>
            <person name="Mardanov A.V."/>
            <person name="Ravin N.V."/>
        </authorList>
    </citation>
    <scope>NUCLEOTIDE SEQUENCE [LARGE SCALE GENOMIC DNA]</scope>
    <source>
        <strain evidence="4 5">M1803</strain>
    </source>
</reference>
<dbReference type="InterPro" id="IPR008984">
    <property type="entry name" value="SMAD_FHA_dom_sf"/>
</dbReference>
<dbReference type="Gene3D" id="2.60.200.20">
    <property type="match status" value="1"/>
</dbReference>